<dbReference type="EMBL" id="JACAZH010000030">
    <property type="protein sequence ID" value="KAF7340488.1"/>
    <property type="molecule type" value="Genomic_DNA"/>
</dbReference>
<feature type="compositionally biased region" description="Low complexity" evidence="1">
    <location>
        <begin position="1"/>
        <end position="13"/>
    </location>
</feature>
<feature type="compositionally biased region" description="Low complexity" evidence="1">
    <location>
        <begin position="201"/>
        <end position="214"/>
    </location>
</feature>
<sequence length="229" mass="24746">MLRPPVTTVTPAVDPHASATPSRPSHRPRRPYPPPRFVRRLYALPPLPVAPLRRPLSRPGPCHSTSHAPDCVFATASPRSAVLAPSSPLSPLPPALPPTSSPRSTLRPTVTDVTPAAPRHRATSLPATTVLPYPCPSPHTCLSFPATRRRRATRHPLPARRCCRTPARVARAPPAVSTLRPYRVSRCLATALPFRSPSRRALPSAPMSPLSSPLDRLQSALHAARPRTP</sequence>
<reference evidence="2" key="1">
    <citation type="submission" date="2020-05" db="EMBL/GenBank/DDBJ databases">
        <title>Mycena genomes resolve the evolution of fungal bioluminescence.</title>
        <authorList>
            <person name="Tsai I.J."/>
        </authorList>
    </citation>
    <scope>NUCLEOTIDE SEQUENCE</scope>
    <source>
        <strain evidence="2">160909Yilan</strain>
    </source>
</reference>
<feature type="region of interest" description="Disordered" evidence="1">
    <location>
        <begin position="82"/>
        <end position="116"/>
    </location>
</feature>
<comment type="caution">
    <text evidence="2">The sequence shown here is derived from an EMBL/GenBank/DDBJ whole genome shotgun (WGS) entry which is preliminary data.</text>
</comment>
<feature type="compositionally biased region" description="Low complexity" evidence="1">
    <location>
        <begin position="101"/>
        <end position="111"/>
    </location>
</feature>
<evidence type="ECO:0000313" key="3">
    <source>
        <dbReference type="Proteomes" id="UP000623467"/>
    </source>
</evidence>
<dbReference type="AlphaFoldDB" id="A0A8H6XFH0"/>
<feature type="compositionally biased region" description="Pro residues" evidence="1">
    <location>
        <begin position="88"/>
        <end position="100"/>
    </location>
</feature>
<evidence type="ECO:0000313" key="2">
    <source>
        <dbReference type="EMBL" id="KAF7340488.1"/>
    </source>
</evidence>
<organism evidence="2 3">
    <name type="scientific">Mycena sanguinolenta</name>
    <dbReference type="NCBI Taxonomy" id="230812"/>
    <lineage>
        <taxon>Eukaryota</taxon>
        <taxon>Fungi</taxon>
        <taxon>Dikarya</taxon>
        <taxon>Basidiomycota</taxon>
        <taxon>Agaricomycotina</taxon>
        <taxon>Agaricomycetes</taxon>
        <taxon>Agaricomycetidae</taxon>
        <taxon>Agaricales</taxon>
        <taxon>Marasmiineae</taxon>
        <taxon>Mycenaceae</taxon>
        <taxon>Mycena</taxon>
    </lineage>
</organism>
<accession>A0A8H6XFH0</accession>
<protein>
    <submittedName>
        <fullName evidence="2">Uncharacterized protein</fullName>
    </submittedName>
</protein>
<dbReference type="Proteomes" id="UP000623467">
    <property type="component" value="Unassembled WGS sequence"/>
</dbReference>
<name>A0A8H6XFH0_9AGAR</name>
<proteinExistence type="predicted"/>
<evidence type="ECO:0000256" key="1">
    <source>
        <dbReference type="SAM" id="MobiDB-lite"/>
    </source>
</evidence>
<feature type="region of interest" description="Disordered" evidence="1">
    <location>
        <begin position="1"/>
        <end position="37"/>
    </location>
</feature>
<feature type="region of interest" description="Disordered" evidence="1">
    <location>
        <begin position="198"/>
        <end position="229"/>
    </location>
</feature>
<keyword evidence="3" id="KW-1185">Reference proteome</keyword>
<gene>
    <name evidence="2" type="ORF">MSAN_02120200</name>
</gene>